<evidence type="ECO:0000313" key="1">
    <source>
        <dbReference type="EnsemblPlants" id="AUR62042598-RA:cds"/>
    </source>
</evidence>
<dbReference type="Gramene" id="AUR62042598-RA">
    <property type="protein sequence ID" value="AUR62042598-RA:cds"/>
    <property type="gene ID" value="AUR62042598"/>
</dbReference>
<accession>A0A803N9G4</accession>
<reference evidence="1" key="2">
    <citation type="submission" date="2021-03" db="UniProtKB">
        <authorList>
            <consortium name="EnsemblPlants"/>
        </authorList>
    </citation>
    <scope>IDENTIFICATION</scope>
</reference>
<sequence>MSEYKHIVNALGIEERPRPATIPSVSFSEADVKGIVFPHVDPLVLILMVNGADIKRALVDGGSSANILFAKTFDAVRIGRKYLTPVSYPVISFNGSKLRPEGSVALQVRISKGATARDMMIKFLVIDVPSVYNAIVSRRLIHDMQVVVST</sequence>
<proteinExistence type="predicted"/>
<protein>
    <submittedName>
        <fullName evidence="1">Uncharacterized protein</fullName>
    </submittedName>
</protein>
<keyword evidence="2" id="KW-1185">Reference proteome</keyword>
<name>A0A803N9G4_CHEQI</name>
<reference evidence="1" key="1">
    <citation type="journal article" date="2017" name="Nature">
        <title>The genome of Chenopodium quinoa.</title>
        <authorList>
            <person name="Jarvis D.E."/>
            <person name="Ho Y.S."/>
            <person name="Lightfoot D.J."/>
            <person name="Schmoeckel S.M."/>
            <person name="Li B."/>
            <person name="Borm T.J.A."/>
            <person name="Ohyanagi H."/>
            <person name="Mineta K."/>
            <person name="Michell C.T."/>
            <person name="Saber N."/>
            <person name="Kharbatia N.M."/>
            <person name="Rupper R.R."/>
            <person name="Sharp A.R."/>
            <person name="Dally N."/>
            <person name="Boughton B.A."/>
            <person name="Woo Y.H."/>
            <person name="Gao G."/>
            <person name="Schijlen E.G.W.M."/>
            <person name="Guo X."/>
            <person name="Momin A.A."/>
            <person name="Negrao S."/>
            <person name="Al-Babili S."/>
            <person name="Gehring C."/>
            <person name="Roessner U."/>
            <person name="Jung C."/>
            <person name="Murphy K."/>
            <person name="Arold S.T."/>
            <person name="Gojobori T."/>
            <person name="van der Linden C.G."/>
            <person name="van Loo E.N."/>
            <person name="Jellen E.N."/>
            <person name="Maughan P.J."/>
            <person name="Tester M."/>
        </authorList>
    </citation>
    <scope>NUCLEOTIDE SEQUENCE [LARGE SCALE GENOMIC DNA]</scope>
    <source>
        <strain evidence="1">cv. PI 614886</strain>
    </source>
</reference>
<dbReference type="CDD" id="cd00303">
    <property type="entry name" value="retropepsin_like"/>
    <property type="match status" value="1"/>
</dbReference>
<dbReference type="PANTHER" id="PTHR33240">
    <property type="entry name" value="OS08G0508500 PROTEIN"/>
    <property type="match status" value="1"/>
</dbReference>
<organism evidence="1 2">
    <name type="scientific">Chenopodium quinoa</name>
    <name type="common">Quinoa</name>
    <dbReference type="NCBI Taxonomy" id="63459"/>
    <lineage>
        <taxon>Eukaryota</taxon>
        <taxon>Viridiplantae</taxon>
        <taxon>Streptophyta</taxon>
        <taxon>Embryophyta</taxon>
        <taxon>Tracheophyta</taxon>
        <taxon>Spermatophyta</taxon>
        <taxon>Magnoliopsida</taxon>
        <taxon>eudicotyledons</taxon>
        <taxon>Gunneridae</taxon>
        <taxon>Pentapetalae</taxon>
        <taxon>Caryophyllales</taxon>
        <taxon>Chenopodiaceae</taxon>
        <taxon>Chenopodioideae</taxon>
        <taxon>Atripliceae</taxon>
        <taxon>Chenopodium</taxon>
    </lineage>
</organism>
<dbReference type="OMA" id="EHEPTIT"/>
<dbReference type="Proteomes" id="UP000596660">
    <property type="component" value="Unplaced"/>
</dbReference>
<dbReference type="EnsemblPlants" id="AUR62042598-RA">
    <property type="protein sequence ID" value="AUR62042598-RA:cds"/>
    <property type="gene ID" value="AUR62042598"/>
</dbReference>
<dbReference type="AlphaFoldDB" id="A0A803N9G4"/>
<dbReference type="PANTHER" id="PTHR33240:SF17">
    <property type="entry name" value="EUKARYOTIC PEPTIDE CHAIN RELEASE FACTOR GTP-BINDING SUBUNIT-LIKE"/>
    <property type="match status" value="1"/>
</dbReference>
<evidence type="ECO:0000313" key="2">
    <source>
        <dbReference type="Proteomes" id="UP000596660"/>
    </source>
</evidence>